<dbReference type="Pfam" id="PF00005">
    <property type="entry name" value="ABC_tran"/>
    <property type="match status" value="1"/>
</dbReference>
<dbReference type="InterPro" id="IPR039421">
    <property type="entry name" value="Type_1_exporter"/>
</dbReference>
<dbReference type="PANTHER" id="PTHR24221:SF499">
    <property type="entry name" value="FATTY ACID ABC TRANSPORTER ATP-BINDING_PERMEASE PROTEIN"/>
    <property type="match status" value="1"/>
</dbReference>
<name>A0A369AP25_9ENTE</name>
<protein>
    <submittedName>
        <fullName evidence="9">Multidrug ABC transporter ATP-binding protein</fullName>
    </submittedName>
</protein>
<keyword evidence="3" id="KW-1003">Cell membrane</keyword>
<keyword evidence="6 9" id="KW-0067">ATP-binding</keyword>
<keyword evidence="8" id="KW-0472">Membrane</keyword>
<comment type="subcellular location">
    <subcellularLocation>
        <location evidence="1">Cell membrane</location>
        <topology evidence="1">Multi-pass membrane protein</topology>
    </subcellularLocation>
</comment>
<evidence type="ECO:0000256" key="5">
    <source>
        <dbReference type="ARBA" id="ARBA00022741"/>
    </source>
</evidence>
<evidence type="ECO:0000256" key="8">
    <source>
        <dbReference type="ARBA" id="ARBA00023136"/>
    </source>
</evidence>
<dbReference type="Gene3D" id="3.40.50.300">
    <property type="entry name" value="P-loop containing nucleotide triphosphate hydrolases"/>
    <property type="match status" value="1"/>
</dbReference>
<dbReference type="InterPro" id="IPR017871">
    <property type="entry name" value="ABC_transporter-like_CS"/>
</dbReference>
<dbReference type="GO" id="GO:0005524">
    <property type="term" value="F:ATP binding"/>
    <property type="evidence" value="ECO:0007669"/>
    <property type="project" value="UniProtKB-KW"/>
</dbReference>
<dbReference type="SUPFAM" id="SSF90123">
    <property type="entry name" value="ABC transporter transmembrane region"/>
    <property type="match status" value="1"/>
</dbReference>
<evidence type="ECO:0000256" key="7">
    <source>
        <dbReference type="ARBA" id="ARBA00022989"/>
    </source>
</evidence>
<dbReference type="GO" id="GO:0005886">
    <property type="term" value="C:plasma membrane"/>
    <property type="evidence" value="ECO:0007669"/>
    <property type="project" value="UniProtKB-SubCell"/>
</dbReference>
<dbReference type="InterPro" id="IPR036640">
    <property type="entry name" value="ABC1_TM_sf"/>
</dbReference>
<dbReference type="InterPro" id="IPR027417">
    <property type="entry name" value="P-loop_NTPase"/>
</dbReference>
<evidence type="ECO:0000256" key="3">
    <source>
        <dbReference type="ARBA" id="ARBA00022475"/>
    </source>
</evidence>
<evidence type="ECO:0000313" key="9">
    <source>
        <dbReference type="EMBL" id="RST98524.1"/>
    </source>
</evidence>
<dbReference type="InterPro" id="IPR003593">
    <property type="entry name" value="AAA+_ATPase"/>
</dbReference>
<dbReference type="FunFam" id="1.20.1560.10:FF:000011">
    <property type="entry name" value="Multidrug ABC transporter ATP-binding protein"/>
    <property type="match status" value="1"/>
</dbReference>
<accession>A0A369AP25</accession>
<dbReference type="Pfam" id="PF00664">
    <property type="entry name" value="ABC_membrane"/>
    <property type="match status" value="1"/>
</dbReference>
<dbReference type="PROSITE" id="PS50893">
    <property type="entry name" value="ABC_TRANSPORTER_2"/>
    <property type="match status" value="1"/>
</dbReference>
<organism evidence="9 10">
    <name type="scientific">Vagococcus fluvialis</name>
    <dbReference type="NCBI Taxonomy" id="2738"/>
    <lineage>
        <taxon>Bacteria</taxon>
        <taxon>Bacillati</taxon>
        <taxon>Bacillota</taxon>
        <taxon>Bacilli</taxon>
        <taxon>Lactobacillales</taxon>
        <taxon>Enterococcaceae</taxon>
        <taxon>Vagococcus</taxon>
    </lineage>
</organism>
<dbReference type="GO" id="GO:0016887">
    <property type="term" value="F:ATP hydrolysis activity"/>
    <property type="evidence" value="ECO:0007669"/>
    <property type="project" value="InterPro"/>
</dbReference>
<evidence type="ECO:0000313" key="10">
    <source>
        <dbReference type="Proteomes" id="UP000288197"/>
    </source>
</evidence>
<dbReference type="PROSITE" id="PS50929">
    <property type="entry name" value="ABC_TM1F"/>
    <property type="match status" value="1"/>
</dbReference>
<dbReference type="SMART" id="SM00382">
    <property type="entry name" value="AAA"/>
    <property type="match status" value="1"/>
</dbReference>
<dbReference type="GeneID" id="63147553"/>
<keyword evidence="10" id="KW-1185">Reference proteome</keyword>
<keyword evidence="5" id="KW-0547">Nucleotide-binding</keyword>
<dbReference type="Proteomes" id="UP000288197">
    <property type="component" value="Unassembled WGS sequence"/>
</dbReference>
<dbReference type="PANTHER" id="PTHR24221">
    <property type="entry name" value="ATP-BINDING CASSETTE SUB-FAMILY B"/>
    <property type="match status" value="1"/>
</dbReference>
<sequence length="615" mass="68962">MSGHGHGGRPQVEKAKPKNFGKTLKRLLGYMSKRLYLILIVLILAITSTIFQIRTPKILGEATTEIFKGLMTAKEQAAQGIKIGTIPIDFDKIAKIIFIVLAMYAASAIFSFVQQVMMTKISQQTVFELRQELKEKMGKVPISYYDTHSNGDIMSRAINDMDNIAGTLQQSLTQMVTSVIMFFGVLFMMLTISWKLTLVAFITVPLSLVVTMMIAPKSQKYFSKQQKTLGLLNNQIEETYGAHTVVKSFNHEDENIKLFEKQNEELYTSSWKAQFISAMIMPLMNFIKNIGYVFVAVIGGLQVASGQITIGNVQAFMQYTNQFSQPLSQMASLINTIQATIASAERIFEVLDEIEMTDDKVEVPNDIKTDALVSFNQVEFGYSEDNILMNNFNLEVEKGEKIAIVGPTGAGKTTLINLLERFYDVSGGHILYNNQDVRNIKREELRSDFSMVLQDTWLFTGSIFDNIKYGNEKATDEDVYKAAKAARADDFIRTLPEGYATVLNEEASNISQGQRQLITIARAFLANPEVLILDEATSSVDTRTEILIQKAMEELLLNRTSFVVAHRLSTIRDADKIIVMDKGSIVETGNHEELLSQNGFYAELYNSQFSTDVAI</sequence>
<dbReference type="CDD" id="cd03254">
    <property type="entry name" value="ABCC_Glucan_exporter_like"/>
    <property type="match status" value="1"/>
</dbReference>
<comment type="caution">
    <text evidence="9">The sequence shown here is derived from an EMBL/GenBank/DDBJ whole genome shotgun (WGS) entry which is preliminary data.</text>
</comment>
<keyword evidence="4" id="KW-0812">Transmembrane</keyword>
<dbReference type="OrthoDB" id="9770415at2"/>
<dbReference type="CDD" id="cd18547">
    <property type="entry name" value="ABC_6TM_Tm288_like"/>
    <property type="match status" value="1"/>
</dbReference>
<proteinExistence type="predicted"/>
<dbReference type="SUPFAM" id="SSF52540">
    <property type="entry name" value="P-loop containing nucleoside triphosphate hydrolases"/>
    <property type="match status" value="1"/>
</dbReference>
<dbReference type="EMBL" id="NGJX01000020">
    <property type="protein sequence ID" value="RST98524.1"/>
    <property type="molecule type" value="Genomic_DNA"/>
</dbReference>
<dbReference type="InterPro" id="IPR011527">
    <property type="entry name" value="ABC1_TM_dom"/>
</dbReference>
<dbReference type="Gene3D" id="1.20.1560.10">
    <property type="entry name" value="ABC transporter type 1, transmembrane domain"/>
    <property type="match status" value="1"/>
</dbReference>
<dbReference type="GO" id="GO:0140359">
    <property type="term" value="F:ABC-type transporter activity"/>
    <property type="evidence" value="ECO:0007669"/>
    <property type="project" value="InterPro"/>
</dbReference>
<dbReference type="FunFam" id="3.40.50.300:FF:000287">
    <property type="entry name" value="Multidrug ABC transporter ATP-binding protein"/>
    <property type="match status" value="1"/>
</dbReference>
<gene>
    <name evidence="9" type="ORF">CBF32_12900</name>
</gene>
<dbReference type="InterPro" id="IPR003439">
    <property type="entry name" value="ABC_transporter-like_ATP-bd"/>
</dbReference>
<dbReference type="AlphaFoldDB" id="A0A369AP25"/>
<keyword evidence="7" id="KW-1133">Transmembrane helix</keyword>
<reference evidence="9 10" key="1">
    <citation type="submission" date="2017-05" db="EMBL/GenBank/DDBJ databases">
        <title>Vagococcus spp. assemblies.</title>
        <authorList>
            <person name="Gulvik C.A."/>
        </authorList>
    </citation>
    <scope>NUCLEOTIDE SEQUENCE [LARGE SCALE GENOMIC DNA]</scope>
    <source>
        <strain evidence="9 10">NCFB 2497</strain>
    </source>
</reference>
<evidence type="ECO:0000256" key="1">
    <source>
        <dbReference type="ARBA" id="ARBA00004651"/>
    </source>
</evidence>
<evidence type="ECO:0000256" key="4">
    <source>
        <dbReference type="ARBA" id="ARBA00022692"/>
    </source>
</evidence>
<evidence type="ECO:0000256" key="6">
    <source>
        <dbReference type="ARBA" id="ARBA00022840"/>
    </source>
</evidence>
<keyword evidence="2" id="KW-0813">Transport</keyword>
<evidence type="ECO:0000256" key="2">
    <source>
        <dbReference type="ARBA" id="ARBA00022448"/>
    </source>
</evidence>
<dbReference type="RefSeq" id="WP_114290550.1">
    <property type="nucleotide sequence ID" value="NZ_CP081461.1"/>
</dbReference>
<dbReference type="PROSITE" id="PS00211">
    <property type="entry name" value="ABC_TRANSPORTER_1"/>
    <property type="match status" value="1"/>
</dbReference>